<evidence type="ECO:0008006" key="5">
    <source>
        <dbReference type="Google" id="ProtNLM"/>
    </source>
</evidence>
<dbReference type="InterPro" id="IPR036864">
    <property type="entry name" value="Zn2-C6_fun-type_DNA-bd_sf"/>
</dbReference>
<gene>
    <name evidence="3" type="ORF">RAG0_03540</name>
</gene>
<evidence type="ECO:0000256" key="2">
    <source>
        <dbReference type="SAM" id="MobiDB-lite"/>
    </source>
</evidence>
<proteinExistence type="predicted"/>
<dbReference type="OrthoDB" id="4330117at2759"/>
<name>A0A1E1K565_9HELO</name>
<keyword evidence="4" id="KW-1185">Reference proteome</keyword>
<reference evidence="4" key="1">
    <citation type="submission" date="2016-03" db="EMBL/GenBank/DDBJ databases">
        <authorList>
            <person name="Guldener U."/>
        </authorList>
    </citation>
    <scope>NUCLEOTIDE SEQUENCE [LARGE SCALE GENOMIC DNA]</scope>
    <source>
        <strain evidence="4">04CH-RAC-A.6.1</strain>
    </source>
</reference>
<sequence>MVDEVRRRAACDQCHSQKIKCPRQDGSKICDRYMKARTPCVFKPFRQKKTPEEDVEGGTDTTILLHNSRIPCRRKLTGLGQDVKRESGLPARRVNPLMYLQHPNNDFDNYNFGISRQYSIDFSNVALEEPDIFAFANEVPYRKNACLDSPSRGQSNLLHELEFGRPSAGVTHSGDMQAQSTWSDAQMLKTREPEPIQKIVHQFSQLNVDLSDHKSSLPPLSGHDEGSPDTEMETEIPPTNECILEDTFRLTQNLIQIYPTLLNLFINARPPSQVTTPDSDFLNIYAILLQHMETCIRQKGMVKTAKQAALTAPTLSIGNCIPTPSSAVPIQMLLLVQFASRMYDYAVELACEIPFPQDTSSSGWGGGFDVAFDKSGG</sequence>
<dbReference type="AlphaFoldDB" id="A0A1E1K565"/>
<evidence type="ECO:0000313" key="4">
    <source>
        <dbReference type="Proteomes" id="UP000178912"/>
    </source>
</evidence>
<feature type="region of interest" description="Disordered" evidence="2">
    <location>
        <begin position="214"/>
        <end position="235"/>
    </location>
</feature>
<organism evidence="3 4">
    <name type="scientific">Rhynchosporium agropyri</name>
    <dbReference type="NCBI Taxonomy" id="914238"/>
    <lineage>
        <taxon>Eukaryota</taxon>
        <taxon>Fungi</taxon>
        <taxon>Dikarya</taxon>
        <taxon>Ascomycota</taxon>
        <taxon>Pezizomycotina</taxon>
        <taxon>Leotiomycetes</taxon>
        <taxon>Helotiales</taxon>
        <taxon>Ploettnerulaceae</taxon>
        <taxon>Rhynchosporium</taxon>
    </lineage>
</organism>
<dbReference type="CDD" id="cd00067">
    <property type="entry name" value="GAL4"/>
    <property type="match status" value="1"/>
</dbReference>
<dbReference type="InterPro" id="IPR001138">
    <property type="entry name" value="Zn2Cys6_DnaBD"/>
</dbReference>
<dbReference type="GO" id="GO:0000981">
    <property type="term" value="F:DNA-binding transcription factor activity, RNA polymerase II-specific"/>
    <property type="evidence" value="ECO:0007669"/>
    <property type="project" value="InterPro"/>
</dbReference>
<dbReference type="Proteomes" id="UP000178912">
    <property type="component" value="Unassembled WGS sequence"/>
</dbReference>
<dbReference type="Gene3D" id="4.10.240.10">
    <property type="entry name" value="Zn(2)-C6 fungal-type DNA-binding domain"/>
    <property type="match status" value="1"/>
</dbReference>
<dbReference type="SUPFAM" id="SSF57701">
    <property type="entry name" value="Zn2/Cys6 DNA-binding domain"/>
    <property type="match status" value="1"/>
</dbReference>
<dbReference type="GO" id="GO:0008270">
    <property type="term" value="F:zinc ion binding"/>
    <property type="evidence" value="ECO:0007669"/>
    <property type="project" value="InterPro"/>
</dbReference>
<protein>
    <recommendedName>
        <fullName evidence="5">Zn(2)-C6 fungal-type domain-containing protein</fullName>
    </recommendedName>
</protein>
<dbReference type="EMBL" id="FJUX01000015">
    <property type="protein sequence ID" value="CZS93121.1"/>
    <property type="molecule type" value="Genomic_DNA"/>
</dbReference>
<keyword evidence="1" id="KW-0539">Nucleus</keyword>
<evidence type="ECO:0000313" key="3">
    <source>
        <dbReference type="EMBL" id="CZS93121.1"/>
    </source>
</evidence>
<evidence type="ECO:0000256" key="1">
    <source>
        <dbReference type="ARBA" id="ARBA00023242"/>
    </source>
</evidence>
<accession>A0A1E1K565</accession>